<dbReference type="EMBL" id="MT740743">
    <property type="protein sequence ID" value="QMV33490.1"/>
    <property type="molecule type" value="Genomic_DNA"/>
</dbReference>
<reference evidence="2 3" key="1">
    <citation type="submission" date="2020-07" db="EMBL/GenBank/DDBJ databases">
        <title>Ralstonia phages.</title>
        <authorList>
            <person name="Trotereau A."/>
            <person name="Boyer C."/>
            <person name="Torres-Barcelo C."/>
        </authorList>
    </citation>
    <scope>NUCLEOTIDE SEQUENCE [LARGE SCALE GENOMIC DNA]</scope>
</reference>
<feature type="transmembrane region" description="Helical" evidence="1">
    <location>
        <begin position="6"/>
        <end position="27"/>
    </location>
</feature>
<organism evidence="2 3">
    <name type="scientific">Ralstonia phage Hyacinthe</name>
    <dbReference type="NCBI Taxonomy" id="2759731"/>
    <lineage>
        <taxon>Viruses</taxon>
        <taxon>Duplodnaviria</taxon>
        <taxon>Heunggongvirae</taxon>
        <taxon>Uroviricota</taxon>
        <taxon>Caudoviricetes</taxon>
        <taxon>Rahariannevirus</taxon>
        <taxon>Rahariannevirus raharianne</taxon>
    </lineage>
</organism>
<name>A0A7G5BB17_9CAUD</name>
<accession>A0A7G5BB17</accession>
<keyword evidence="1" id="KW-1133">Transmembrane helix</keyword>
<evidence type="ECO:0000256" key="1">
    <source>
        <dbReference type="SAM" id="Phobius"/>
    </source>
</evidence>
<proteinExistence type="predicted"/>
<keyword evidence="1" id="KW-0812">Transmembrane</keyword>
<gene>
    <name evidence="2" type="ORF">8G_00058</name>
</gene>
<dbReference type="Proteomes" id="UP000515746">
    <property type="component" value="Segment"/>
</dbReference>
<evidence type="ECO:0000313" key="3">
    <source>
        <dbReference type="Proteomes" id="UP000515746"/>
    </source>
</evidence>
<protein>
    <submittedName>
        <fullName evidence="2">Uncharacterized protein</fullName>
    </submittedName>
</protein>
<keyword evidence="1" id="KW-0472">Membrane</keyword>
<evidence type="ECO:0000313" key="2">
    <source>
        <dbReference type="EMBL" id="QMV33490.1"/>
    </source>
</evidence>
<sequence>MTNGQFVMAVWSIAAIGVYATCTVWLWNKPTKTSLQHDD</sequence>